<reference evidence="2" key="1">
    <citation type="journal article" date="2008" name="Nat. Genet.">
        <title>The Pristionchus pacificus genome provides a unique perspective on nematode lifestyle and parasitism.</title>
        <authorList>
            <person name="Dieterich C."/>
            <person name="Clifton S.W."/>
            <person name="Schuster L.N."/>
            <person name="Chinwalla A."/>
            <person name="Delehaunty K."/>
            <person name="Dinkelacker I."/>
            <person name="Fulton L."/>
            <person name="Fulton R."/>
            <person name="Godfrey J."/>
            <person name="Minx P."/>
            <person name="Mitreva M."/>
            <person name="Roeseler W."/>
            <person name="Tian H."/>
            <person name="Witte H."/>
            <person name="Yang S.P."/>
            <person name="Wilson R.K."/>
            <person name="Sommer R.J."/>
        </authorList>
    </citation>
    <scope>NUCLEOTIDE SEQUENCE [LARGE SCALE GENOMIC DNA]</scope>
    <source>
        <strain evidence="2">PS312</strain>
    </source>
</reference>
<name>A0A2A6BLF0_PRIPA</name>
<organism evidence="1 2">
    <name type="scientific">Pristionchus pacificus</name>
    <name type="common">Parasitic nematode worm</name>
    <dbReference type="NCBI Taxonomy" id="54126"/>
    <lineage>
        <taxon>Eukaryota</taxon>
        <taxon>Metazoa</taxon>
        <taxon>Ecdysozoa</taxon>
        <taxon>Nematoda</taxon>
        <taxon>Chromadorea</taxon>
        <taxon>Rhabditida</taxon>
        <taxon>Rhabditina</taxon>
        <taxon>Diplogasteromorpha</taxon>
        <taxon>Diplogasteroidea</taxon>
        <taxon>Neodiplogasteridae</taxon>
        <taxon>Pristionchus</taxon>
    </lineage>
</organism>
<accession>A0A2A6BLF0</accession>
<dbReference type="AlphaFoldDB" id="A0A2A6BLF0"/>
<evidence type="ECO:0000313" key="2">
    <source>
        <dbReference type="Proteomes" id="UP000005239"/>
    </source>
</evidence>
<protein>
    <submittedName>
        <fullName evidence="1">Uncharacterized protein</fullName>
    </submittedName>
</protein>
<dbReference type="Proteomes" id="UP000005239">
    <property type="component" value="Unassembled WGS sequence"/>
</dbReference>
<accession>A0A8R1UM56</accession>
<reference evidence="1" key="2">
    <citation type="submission" date="2022-06" db="UniProtKB">
        <authorList>
            <consortium name="EnsemblMetazoa"/>
        </authorList>
    </citation>
    <scope>IDENTIFICATION</scope>
    <source>
        <strain evidence="1">PS312</strain>
    </source>
</reference>
<proteinExistence type="predicted"/>
<keyword evidence="2" id="KW-1185">Reference proteome</keyword>
<evidence type="ECO:0000313" key="1">
    <source>
        <dbReference type="EnsemblMetazoa" id="PPA33631.1"/>
    </source>
</evidence>
<sequence>MSVRKWNDDDVEYLIAYLDCNDDGVYDIWRVENKSKLVLVNRKDSAMNKYYEMHCLNTITTVEAVKAIEKTKEFNKYSGSLNNLLLRKIIALSSNARNIS</sequence>
<gene>
    <name evidence="1" type="primary">WBGene00272000</name>
</gene>
<dbReference type="EnsemblMetazoa" id="PPA33631.1">
    <property type="protein sequence ID" value="PPA33631.1"/>
    <property type="gene ID" value="WBGene00272000"/>
</dbReference>